<name>A0A9P0CXI5_9CUCU</name>
<dbReference type="PANTHER" id="PTHR35385:SF2">
    <property type="entry name" value="PROTEIN B, PUTATIVE-RELATED"/>
    <property type="match status" value="1"/>
</dbReference>
<dbReference type="Proteomes" id="UP001153636">
    <property type="component" value="Chromosome 2"/>
</dbReference>
<protein>
    <recommendedName>
        <fullName evidence="3">SWIM-type domain-containing protein</fullName>
    </recommendedName>
</protein>
<sequence length="155" mass="17894">MCALADFVLKTFEIYYRKRLLHFANSRSRKMTLDYQKFFKRSKNITEVIQVDKKTFKVQTEQTLEYYVVDSEIGFCTYSSGSGGRFCKHLLAVENKYGIIFKSSLLLTEKDRQQLAYLALGKGIPLSFFENINPPVHDGSSIEHTSDQTTPQQVE</sequence>
<dbReference type="AlphaFoldDB" id="A0A9P0CXI5"/>
<keyword evidence="2" id="KW-1185">Reference proteome</keyword>
<accession>A0A9P0CXI5</accession>
<dbReference type="OrthoDB" id="6771815at2759"/>
<reference evidence="1" key="1">
    <citation type="submission" date="2022-01" db="EMBL/GenBank/DDBJ databases">
        <authorList>
            <person name="King R."/>
        </authorList>
    </citation>
    <scope>NUCLEOTIDE SEQUENCE</scope>
</reference>
<evidence type="ECO:0008006" key="3">
    <source>
        <dbReference type="Google" id="ProtNLM"/>
    </source>
</evidence>
<proteinExistence type="predicted"/>
<dbReference type="PANTHER" id="PTHR35385">
    <property type="entry name" value="PROTEIN B, PUTATIVE-RELATED-RELATED"/>
    <property type="match status" value="1"/>
</dbReference>
<organism evidence="1 2">
    <name type="scientific">Psylliodes chrysocephalus</name>
    <dbReference type="NCBI Taxonomy" id="3402493"/>
    <lineage>
        <taxon>Eukaryota</taxon>
        <taxon>Metazoa</taxon>
        <taxon>Ecdysozoa</taxon>
        <taxon>Arthropoda</taxon>
        <taxon>Hexapoda</taxon>
        <taxon>Insecta</taxon>
        <taxon>Pterygota</taxon>
        <taxon>Neoptera</taxon>
        <taxon>Endopterygota</taxon>
        <taxon>Coleoptera</taxon>
        <taxon>Polyphaga</taxon>
        <taxon>Cucujiformia</taxon>
        <taxon>Chrysomeloidea</taxon>
        <taxon>Chrysomelidae</taxon>
        <taxon>Galerucinae</taxon>
        <taxon>Alticini</taxon>
        <taxon>Psylliodes</taxon>
    </lineage>
</organism>
<evidence type="ECO:0000313" key="2">
    <source>
        <dbReference type="Proteomes" id="UP001153636"/>
    </source>
</evidence>
<evidence type="ECO:0000313" key="1">
    <source>
        <dbReference type="EMBL" id="CAH1106719.1"/>
    </source>
</evidence>
<dbReference type="EMBL" id="OV651814">
    <property type="protein sequence ID" value="CAH1106719.1"/>
    <property type="molecule type" value="Genomic_DNA"/>
</dbReference>
<gene>
    <name evidence="1" type="ORF">PSYICH_LOCUS6477</name>
</gene>